<protein>
    <submittedName>
        <fullName evidence="7">DEAD/SNF2-like helicase</fullName>
    </submittedName>
</protein>
<dbReference type="GO" id="GO:0003676">
    <property type="term" value="F:nucleic acid binding"/>
    <property type="evidence" value="ECO:0007669"/>
    <property type="project" value="InterPro"/>
</dbReference>
<evidence type="ECO:0000259" key="5">
    <source>
        <dbReference type="PROSITE" id="PS51192"/>
    </source>
</evidence>
<dbReference type="SUPFAM" id="SSF46785">
    <property type="entry name" value="Winged helix' DNA-binding domain"/>
    <property type="match status" value="1"/>
</dbReference>
<sequence>MSYKKILKKYFGHSKFKDIQLDIIKTILDDKNDVLAVMSTGYGKSLCFQFPALYNNNKISLVISPLISLMNDQVIKLQKLNIPAVCLNSTVWQRKYEIKNDILDNKYRIVYTTPEFIIKAKEFIKRLEKKLVLVAIDECHCVSRYGHDFRPSYRQLGCIKKWIPNVPVIGLTATATPDVQKDIIESLELDDPKIFKTTFDRPNLYFKVIQKSKNAGDDILFYLNKDESNIVYCQTRKQTDNIVGLLKKHNIKCSSYHAGMSDKAREKTHNDFINGNISTIVATIAFGMGIDSVIQSIILYGIPKNIESMWQLFGRAGRTGLKSTCTLLYSLSDMNTNSYFINQIRNEAYRNHQHKLSSAMKKYIYLDGCRRKYILAYFGEKYKKDNCGNCDNCKNLNERVKRDFAKEAKLLLIVTYATGNKYGMNMLIDILRGSKRKAIKPEFRQMEQYSGGSRFSSQWWKIFGQIIINHGYLDTAPIAGGHGCIIFLAKKGKKWLTKKKKMILTVPRDLLALDKSMKVIRTPNNAIISNTILNNNKKLEKYNIIINDDINVDDNVSENDGDSDENIKNNILKIYVGDNLRVKLKKEKRSDQLDIIYDDYIKWMKKAIVDKNELKKYFESKGHKYSKNKIIGLKLIHPH</sequence>
<dbReference type="InterPro" id="IPR027417">
    <property type="entry name" value="P-loop_NTPase"/>
</dbReference>
<dbReference type="GO" id="GO:0009378">
    <property type="term" value="F:four-way junction helicase activity"/>
    <property type="evidence" value="ECO:0007669"/>
    <property type="project" value="TreeGrafter"/>
</dbReference>
<evidence type="ECO:0000256" key="1">
    <source>
        <dbReference type="ARBA" id="ARBA00022741"/>
    </source>
</evidence>
<evidence type="ECO:0000256" key="4">
    <source>
        <dbReference type="ARBA" id="ARBA00022840"/>
    </source>
</evidence>
<dbReference type="FunFam" id="3.40.50.300:FF:001389">
    <property type="entry name" value="ATP-dependent DNA helicase RecQ"/>
    <property type="match status" value="1"/>
</dbReference>
<dbReference type="InterPro" id="IPR032284">
    <property type="entry name" value="RecQ_Zn-bd"/>
</dbReference>
<dbReference type="GO" id="GO:0043138">
    <property type="term" value="F:3'-5' DNA helicase activity"/>
    <property type="evidence" value="ECO:0007669"/>
    <property type="project" value="InterPro"/>
</dbReference>
<dbReference type="SMART" id="SM00956">
    <property type="entry name" value="RQC"/>
    <property type="match status" value="1"/>
</dbReference>
<dbReference type="EMBL" id="MK500395">
    <property type="protein sequence ID" value="QBK88702.1"/>
    <property type="molecule type" value="Genomic_DNA"/>
</dbReference>
<accession>A0A481YZM9</accession>
<dbReference type="Gene3D" id="1.10.10.10">
    <property type="entry name" value="Winged helix-like DNA-binding domain superfamily/Winged helix DNA-binding domain"/>
    <property type="match status" value="1"/>
</dbReference>
<dbReference type="NCBIfam" id="TIGR00614">
    <property type="entry name" value="recQ_fam"/>
    <property type="match status" value="1"/>
</dbReference>
<dbReference type="GO" id="GO:0000724">
    <property type="term" value="P:double-strand break repair via homologous recombination"/>
    <property type="evidence" value="ECO:0007669"/>
    <property type="project" value="TreeGrafter"/>
</dbReference>
<dbReference type="Pfam" id="PF00271">
    <property type="entry name" value="Helicase_C"/>
    <property type="match status" value="1"/>
</dbReference>
<feature type="domain" description="Helicase ATP-binding" evidence="5">
    <location>
        <begin position="25"/>
        <end position="193"/>
    </location>
</feature>
<dbReference type="GO" id="GO:0005524">
    <property type="term" value="F:ATP binding"/>
    <property type="evidence" value="ECO:0007669"/>
    <property type="project" value="UniProtKB-KW"/>
</dbReference>
<name>A0A481YZM9_9VIRU</name>
<gene>
    <name evidence="7" type="ORF">LCMiAC01_03800</name>
</gene>
<dbReference type="SMART" id="SM00487">
    <property type="entry name" value="DEXDc"/>
    <property type="match status" value="1"/>
</dbReference>
<evidence type="ECO:0000256" key="2">
    <source>
        <dbReference type="ARBA" id="ARBA00022801"/>
    </source>
</evidence>
<dbReference type="PANTHER" id="PTHR13710">
    <property type="entry name" value="DNA HELICASE RECQ FAMILY MEMBER"/>
    <property type="match status" value="1"/>
</dbReference>
<keyword evidence="1" id="KW-0547">Nucleotide-binding</keyword>
<keyword evidence="4" id="KW-0067">ATP-binding</keyword>
<dbReference type="InterPro" id="IPR011545">
    <property type="entry name" value="DEAD/DEAH_box_helicase_dom"/>
</dbReference>
<dbReference type="SUPFAM" id="SSF52540">
    <property type="entry name" value="P-loop containing nucleoside triphosphate hydrolases"/>
    <property type="match status" value="1"/>
</dbReference>
<dbReference type="InterPro" id="IPR036388">
    <property type="entry name" value="WH-like_DNA-bd_sf"/>
</dbReference>
<dbReference type="InterPro" id="IPR004589">
    <property type="entry name" value="DNA_helicase_ATP-dep_RecQ"/>
</dbReference>
<keyword evidence="3 7" id="KW-0347">Helicase</keyword>
<dbReference type="Pfam" id="PF00270">
    <property type="entry name" value="DEAD"/>
    <property type="match status" value="1"/>
</dbReference>
<evidence type="ECO:0000259" key="6">
    <source>
        <dbReference type="PROSITE" id="PS51194"/>
    </source>
</evidence>
<dbReference type="Pfam" id="PF16124">
    <property type="entry name" value="RecQ_Zn_bind"/>
    <property type="match status" value="1"/>
</dbReference>
<dbReference type="Gene3D" id="3.40.50.300">
    <property type="entry name" value="P-loop containing nucleotide triphosphate hydrolases"/>
    <property type="match status" value="2"/>
</dbReference>
<dbReference type="PROSITE" id="PS51192">
    <property type="entry name" value="HELICASE_ATP_BIND_1"/>
    <property type="match status" value="1"/>
</dbReference>
<evidence type="ECO:0000256" key="3">
    <source>
        <dbReference type="ARBA" id="ARBA00022806"/>
    </source>
</evidence>
<evidence type="ECO:0000313" key="7">
    <source>
        <dbReference type="EMBL" id="QBK88702.1"/>
    </source>
</evidence>
<reference evidence="7" key="1">
    <citation type="journal article" date="2019" name="MBio">
        <title>Virus Genomes from Deep Sea Sediments Expand the Ocean Megavirome and Support Independent Origins of Viral Gigantism.</title>
        <authorList>
            <person name="Backstrom D."/>
            <person name="Yutin N."/>
            <person name="Jorgensen S.L."/>
            <person name="Dharamshi J."/>
            <person name="Homa F."/>
            <person name="Zaremba-Niedwiedzka K."/>
            <person name="Spang A."/>
            <person name="Wolf Y.I."/>
            <person name="Koonin E.V."/>
            <person name="Ettema T.J."/>
        </authorList>
    </citation>
    <scope>NUCLEOTIDE SEQUENCE</scope>
</reference>
<dbReference type="InterPro" id="IPR036390">
    <property type="entry name" value="WH_DNA-bd_sf"/>
</dbReference>
<dbReference type="CDD" id="cd17920">
    <property type="entry name" value="DEXHc_RecQ"/>
    <property type="match status" value="1"/>
</dbReference>
<keyword evidence="2" id="KW-0378">Hydrolase</keyword>
<dbReference type="SMART" id="SM00490">
    <property type="entry name" value="HELICc"/>
    <property type="match status" value="1"/>
</dbReference>
<organism evidence="7">
    <name type="scientific">Mimivirus LCMiAC01</name>
    <dbReference type="NCBI Taxonomy" id="2506608"/>
    <lineage>
        <taxon>Viruses</taxon>
        <taxon>Varidnaviria</taxon>
        <taxon>Bamfordvirae</taxon>
        <taxon>Nucleocytoviricota</taxon>
        <taxon>Megaviricetes</taxon>
        <taxon>Imitervirales</taxon>
        <taxon>Mimiviridae</taxon>
        <taxon>Klosneuvirinae</taxon>
    </lineage>
</organism>
<dbReference type="Pfam" id="PF09382">
    <property type="entry name" value="RQC"/>
    <property type="match status" value="1"/>
</dbReference>
<dbReference type="PANTHER" id="PTHR13710:SF120">
    <property type="entry name" value="BIFUNCTIONAL 3'-5' EXONUCLEASE_ATP-DEPENDENT HELICASE WRN"/>
    <property type="match status" value="1"/>
</dbReference>
<dbReference type="PROSITE" id="PS51194">
    <property type="entry name" value="HELICASE_CTER"/>
    <property type="match status" value="1"/>
</dbReference>
<dbReference type="GO" id="GO:0016787">
    <property type="term" value="F:hydrolase activity"/>
    <property type="evidence" value="ECO:0007669"/>
    <property type="project" value="UniProtKB-KW"/>
</dbReference>
<dbReference type="InterPro" id="IPR001650">
    <property type="entry name" value="Helicase_C-like"/>
</dbReference>
<proteinExistence type="predicted"/>
<feature type="domain" description="Helicase C-terminal" evidence="6">
    <location>
        <begin position="215"/>
        <end position="364"/>
    </location>
</feature>
<dbReference type="GO" id="GO:0006260">
    <property type="term" value="P:DNA replication"/>
    <property type="evidence" value="ECO:0007669"/>
    <property type="project" value="InterPro"/>
</dbReference>
<dbReference type="InterPro" id="IPR014001">
    <property type="entry name" value="Helicase_ATP-bd"/>
</dbReference>
<dbReference type="InterPro" id="IPR018982">
    <property type="entry name" value="RQC_domain"/>
</dbReference>